<dbReference type="EMBL" id="CAJVQA010003089">
    <property type="protein sequence ID" value="CAG8566020.1"/>
    <property type="molecule type" value="Genomic_DNA"/>
</dbReference>
<proteinExistence type="predicted"/>
<feature type="coiled-coil region" evidence="1">
    <location>
        <begin position="52"/>
        <end position="79"/>
    </location>
</feature>
<keyword evidence="3" id="KW-1185">Reference proteome</keyword>
<dbReference type="SUPFAM" id="SSF55486">
    <property type="entry name" value="Metalloproteases ('zincins'), catalytic domain"/>
    <property type="match status" value="1"/>
</dbReference>
<reference evidence="2" key="1">
    <citation type="submission" date="2021-06" db="EMBL/GenBank/DDBJ databases">
        <authorList>
            <person name="Kallberg Y."/>
            <person name="Tangrot J."/>
            <person name="Rosling A."/>
        </authorList>
    </citation>
    <scope>NUCLEOTIDE SEQUENCE</scope>
    <source>
        <strain evidence="2">FL966</strain>
    </source>
</reference>
<sequence>MKIKKVFSNISKKFAHTEKNDEFHDTAQSDGTDSQEGLCKPAPHCIVQKIHKLELKKIIERLDEKIEEFQEFQADWNEKISNFIAHDLANTFKSTPKRLEQYGKDVVNIISAIGHGTWSKDDPKAIGDVRTNLSLYISDFFDTLHGWSRENVLCEGAKCHRIGSRIENLANKNSPYLPQSPWGPETALKGKYAKIYWNVKDLSMKYPLTIDPKHKALSCTENCEPLSGEIYRYFAFLDPYKLALTVKEDNTIGMEIYDFTNPAQLWRIDHNWSSTAVLLVENKETSTYSIGYTRNNKDIKYPDKVKDLTLVTVPLVSWRNSENKFAGIIDQSDGTIGFSDGEYFENVGIIPGSDQLFLFVPHPDFADKATIVAHNGKFLSFVPTSEGPTIYANNDLKDTKKLAFSLFGYEQNIWPRQVHFITSAHYLASRFSQALIAITKPSTKVTRVRIWKADPSVKKIGVRDIDLHNQDITIGPSDSWFEVKADCPPIHPDHDGNFLLEFDDTPSTVPESISHTRFDAVHCFGVCRYVFNLLFSDLEYLDGRLPEVKKPWGEKKLSIIPHAGQDANAFYDREEGSLKFYYIVQDEKPLFLCRSLDIVAHEAGHAFLDILQMEWLVEGQTGALHEAFGDLTTMFTILSMEDMVKLLIDTTNSKLGSADNFVAAVGEEFGDLVYKNKGKGIRNLSNQFKVSTAGTETHILSLVFSGFIYDVLVDIFELEMTSDRDHWQTLFEVAQNLRRALIIAIRVSSREPTETKFQEIATNLAIAVGTLGRRLGVNLAGWQRVIRKRSLIRELITTGHYHVSI</sequence>
<evidence type="ECO:0000256" key="1">
    <source>
        <dbReference type="SAM" id="Coils"/>
    </source>
</evidence>
<accession>A0A9N9BJN3</accession>
<organism evidence="2 3">
    <name type="scientific">Cetraspora pellucida</name>
    <dbReference type="NCBI Taxonomy" id="1433469"/>
    <lineage>
        <taxon>Eukaryota</taxon>
        <taxon>Fungi</taxon>
        <taxon>Fungi incertae sedis</taxon>
        <taxon>Mucoromycota</taxon>
        <taxon>Glomeromycotina</taxon>
        <taxon>Glomeromycetes</taxon>
        <taxon>Diversisporales</taxon>
        <taxon>Gigasporaceae</taxon>
        <taxon>Cetraspora</taxon>
    </lineage>
</organism>
<keyword evidence="1" id="KW-0175">Coiled coil</keyword>
<dbReference type="AlphaFoldDB" id="A0A9N9BJN3"/>
<evidence type="ECO:0000313" key="3">
    <source>
        <dbReference type="Proteomes" id="UP000789759"/>
    </source>
</evidence>
<name>A0A9N9BJN3_9GLOM</name>
<dbReference type="OrthoDB" id="2402038at2759"/>
<dbReference type="Proteomes" id="UP000789759">
    <property type="component" value="Unassembled WGS sequence"/>
</dbReference>
<evidence type="ECO:0000313" key="2">
    <source>
        <dbReference type="EMBL" id="CAG8566020.1"/>
    </source>
</evidence>
<gene>
    <name evidence="2" type="ORF">CPELLU_LOCUS5430</name>
</gene>
<protein>
    <submittedName>
        <fullName evidence="2">8136_t:CDS:1</fullName>
    </submittedName>
</protein>
<comment type="caution">
    <text evidence="2">The sequence shown here is derived from an EMBL/GenBank/DDBJ whole genome shotgun (WGS) entry which is preliminary data.</text>
</comment>